<keyword evidence="3" id="KW-1185">Reference proteome</keyword>
<dbReference type="AlphaFoldDB" id="A0AAW1Y9T3"/>
<protein>
    <submittedName>
        <fullName evidence="2">Uncharacterized protein</fullName>
    </submittedName>
</protein>
<gene>
    <name evidence="2" type="ORF">M0R45_011406</name>
</gene>
<organism evidence="2 3">
    <name type="scientific">Rubus argutus</name>
    <name type="common">Southern blackberry</name>
    <dbReference type="NCBI Taxonomy" id="59490"/>
    <lineage>
        <taxon>Eukaryota</taxon>
        <taxon>Viridiplantae</taxon>
        <taxon>Streptophyta</taxon>
        <taxon>Embryophyta</taxon>
        <taxon>Tracheophyta</taxon>
        <taxon>Spermatophyta</taxon>
        <taxon>Magnoliopsida</taxon>
        <taxon>eudicotyledons</taxon>
        <taxon>Gunneridae</taxon>
        <taxon>Pentapetalae</taxon>
        <taxon>rosids</taxon>
        <taxon>fabids</taxon>
        <taxon>Rosales</taxon>
        <taxon>Rosaceae</taxon>
        <taxon>Rosoideae</taxon>
        <taxon>Rosoideae incertae sedis</taxon>
        <taxon>Rubus</taxon>
    </lineage>
</organism>
<name>A0AAW1Y9T3_RUBAR</name>
<dbReference type="Proteomes" id="UP001457282">
    <property type="component" value="Unassembled WGS sequence"/>
</dbReference>
<feature type="signal peptide" evidence="1">
    <location>
        <begin position="1"/>
        <end position="18"/>
    </location>
</feature>
<sequence>MSSSLGTLLSLFLKLTKAQVVSPQKWSRLATTATSFTAGFEYNTDSTSFDLQIPIWVHHSHISRVKQAIIFHAFQSALRFFEITKPISLFSPFPDAGLTTSTSTNPMVLTPFLALSRALSEAGKLFRCIFQAHEPKSVPVFVKPYP</sequence>
<accession>A0AAW1Y9T3</accession>
<feature type="chain" id="PRO_5043833787" evidence="1">
    <location>
        <begin position="19"/>
        <end position="146"/>
    </location>
</feature>
<dbReference type="EMBL" id="JBEDUW010000002">
    <property type="protein sequence ID" value="KAK9945916.1"/>
    <property type="molecule type" value="Genomic_DNA"/>
</dbReference>
<keyword evidence="1" id="KW-0732">Signal</keyword>
<reference evidence="2 3" key="1">
    <citation type="journal article" date="2023" name="G3 (Bethesda)">
        <title>A chromosome-length genome assembly and annotation of blackberry (Rubus argutus, cv. 'Hillquist').</title>
        <authorList>
            <person name="Bruna T."/>
            <person name="Aryal R."/>
            <person name="Dudchenko O."/>
            <person name="Sargent D.J."/>
            <person name="Mead D."/>
            <person name="Buti M."/>
            <person name="Cavallini A."/>
            <person name="Hytonen T."/>
            <person name="Andres J."/>
            <person name="Pham M."/>
            <person name="Weisz D."/>
            <person name="Mascagni F."/>
            <person name="Usai G."/>
            <person name="Natali L."/>
            <person name="Bassil N."/>
            <person name="Fernandez G.E."/>
            <person name="Lomsadze A."/>
            <person name="Armour M."/>
            <person name="Olukolu B."/>
            <person name="Poorten T."/>
            <person name="Britton C."/>
            <person name="Davik J."/>
            <person name="Ashrafi H."/>
            <person name="Aiden E.L."/>
            <person name="Borodovsky M."/>
            <person name="Worthington M."/>
        </authorList>
    </citation>
    <scope>NUCLEOTIDE SEQUENCE [LARGE SCALE GENOMIC DNA]</scope>
    <source>
        <strain evidence="2">PI 553951</strain>
    </source>
</reference>
<comment type="caution">
    <text evidence="2">The sequence shown here is derived from an EMBL/GenBank/DDBJ whole genome shotgun (WGS) entry which is preliminary data.</text>
</comment>
<evidence type="ECO:0000313" key="2">
    <source>
        <dbReference type="EMBL" id="KAK9945916.1"/>
    </source>
</evidence>
<evidence type="ECO:0000313" key="3">
    <source>
        <dbReference type="Proteomes" id="UP001457282"/>
    </source>
</evidence>
<proteinExistence type="predicted"/>
<evidence type="ECO:0000256" key="1">
    <source>
        <dbReference type="SAM" id="SignalP"/>
    </source>
</evidence>